<dbReference type="EMBL" id="MN990730">
    <property type="protein sequence ID" value="QIM10392.1"/>
    <property type="molecule type" value="Genomic_DNA"/>
</dbReference>
<dbReference type="InterPro" id="IPR042233">
    <property type="entry name" value="Cell_div_ZapA_N"/>
</dbReference>
<reference evidence="1" key="1">
    <citation type="journal article" date="2020" name="J. ISSAAS">
        <title>Lactobacilli and other gastrointestinal microbiota of Peromyscus leucopus, reservoir host for agents of Lyme disease and other zoonoses in North America.</title>
        <authorList>
            <person name="Milovic A."/>
            <person name="Bassam K."/>
            <person name="Shao H."/>
            <person name="Chatzistamou I."/>
            <person name="Tufts D.M."/>
            <person name="Diuk-Wasser M."/>
            <person name="Barbour A.G."/>
        </authorList>
    </citation>
    <scope>NUCLEOTIDE SEQUENCE</scope>
    <source>
        <strain evidence="1">LL90</strain>
    </source>
</reference>
<organism evidence="1">
    <name type="scientific">uncultured Alphaproteobacteria bacterium</name>
    <dbReference type="NCBI Taxonomy" id="91750"/>
    <lineage>
        <taxon>Bacteria</taxon>
        <taxon>Pseudomonadati</taxon>
        <taxon>Pseudomonadota</taxon>
        <taxon>Alphaproteobacteria</taxon>
        <taxon>environmental samples</taxon>
    </lineage>
</organism>
<evidence type="ECO:0000313" key="1">
    <source>
        <dbReference type="EMBL" id="QIM10392.1"/>
    </source>
</evidence>
<dbReference type="InterPro" id="IPR007838">
    <property type="entry name" value="Cell_div_ZapA-like"/>
</dbReference>
<accession>A0A6G8F2I6</accession>
<dbReference type="InterPro" id="IPR036192">
    <property type="entry name" value="Cell_div_ZapA-like_sf"/>
</dbReference>
<gene>
    <name evidence="1" type="ORF">PlAlph_2840</name>
</gene>
<name>A0A6G8F2I6_9PROT</name>
<proteinExistence type="predicted"/>
<dbReference type="SUPFAM" id="SSF102829">
    <property type="entry name" value="Cell division protein ZapA-like"/>
    <property type="match status" value="1"/>
</dbReference>
<dbReference type="Pfam" id="PF05164">
    <property type="entry name" value="ZapA"/>
    <property type="match status" value="1"/>
</dbReference>
<evidence type="ECO:0008006" key="2">
    <source>
        <dbReference type="Google" id="ProtNLM"/>
    </source>
</evidence>
<sequence>MAQVVISINDREYPIACENGQEARIMQLAQILEQKAQMLKSFSGKISENMFLAMIGILVADDLFEARKNASASSQQPVENAAEEQNYTDRIQALDERIKAVAKLLESL</sequence>
<protein>
    <recommendedName>
        <fullName evidence="2">Cell division protein ZapA</fullName>
    </recommendedName>
</protein>
<dbReference type="AlphaFoldDB" id="A0A6G8F2I6"/>
<dbReference type="Gene3D" id="3.30.160.880">
    <property type="entry name" value="Cell division protein ZapA protomer, N-terminal domain"/>
    <property type="match status" value="1"/>
</dbReference>